<dbReference type="Proteomes" id="UP000018468">
    <property type="component" value="Linkage group LG4"/>
</dbReference>
<evidence type="ECO:0000313" key="2">
    <source>
        <dbReference type="Ensembl" id="ENSLOCP00000016981.1"/>
    </source>
</evidence>
<dbReference type="PROSITE" id="PS50222">
    <property type="entry name" value="EF_HAND_2"/>
    <property type="match status" value="3"/>
</dbReference>
<dbReference type="SUPFAM" id="SSF47473">
    <property type="entry name" value="EF-hand"/>
    <property type="match status" value="2"/>
</dbReference>
<dbReference type="SMART" id="SM00054">
    <property type="entry name" value="EFh"/>
    <property type="match status" value="4"/>
</dbReference>
<dbReference type="EMBL" id="AHAT01002163">
    <property type="status" value="NOT_ANNOTATED_CDS"/>
    <property type="molecule type" value="Genomic_DNA"/>
</dbReference>
<dbReference type="Pfam" id="PF13499">
    <property type="entry name" value="EF-hand_7"/>
    <property type="match status" value="2"/>
</dbReference>
<dbReference type="AlphaFoldDB" id="W5N8M2"/>
<dbReference type="InterPro" id="IPR011992">
    <property type="entry name" value="EF-hand-dom_pair"/>
</dbReference>
<dbReference type="Gene3D" id="1.10.238.10">
    <property type="entry name" value="EF-hand"/>
    <property type="match status" value="3"/>
</dbReference>
<dbReference type="GO" id="GO:0005509">
    <property type="term" value="F:calcium ion binding"/>
    <property type="evidence" value="ECO:0007669"/>
    <property type="project" value="InterPro"/>
</dbReference>
<dbReference type="PANTHER" id="PTHR20875">
    <property type="entry name" value="EF-HAND CALCIUM-BINDING DOMAIN-CONTAINING PROTEIN 6-RELATED"/>
    <property type="match status" value="1"/>
</dbReference>
<proteinExistence type="predicted"/>
<name>W5N8M2_LEPOC</name>
<feature type="domain" description="EF-hand" evidence="1">
    <location>
        <begin position="318"/>
        <end position="344"/>
    </location>
</feature>
<dbReference type="Ensembl" id="ENSLOCT00000017011.1">
    <property type="protein sequence ID" value="ENSLOCP00000016981.1"/>
    <property type="gene ID" value="ENSLOCG00000013771.1"/>
</dbReference>
<reference evidence="2" key="3">
    <citation type="submission" date="2025-09" db="UniProtKB">
        <authorList>
            <consortium name="Ensembl"/>
        </authorList>
    </citation>
    <scope>IDENTIFICATION</scope>
</reference>
<dbReference type="GeneTree" id="ENSGT00940000165411"/>
<sequence length="344" mass="39372">AVLYLIYNTSKGAPSLFEASSEAACESVEGVPKEASGLRSLQLFRMIKVLLNKQYQTVEKAFEQLDEKNTKRLTQETMYQLLKRFDINPEVSRGEIRKLWGTLITNQDKTLDFFEFVRHFGYSPKSACFPNAKISPPKKGDDNFRLRSKKLNCASDILVDSVRAKVEFLFGDLQKEFEDLDPYQTGFVSKEEFKDILTELCAHLNEYECDILEKKFEIHGDGRVSYVEFLKPFALQRQMQRHGASNMAAVLHHIPRHEAEIPENKATGLGTLTSRLRNKLQGESGSLRRAFKKLDSGGSGFLSLAEFRSVLKLCNLVLDEEEVYHILAKFDENMSGQIDYKRFL</sequence>
<evidence type="ECO:0000313" key="3">
    <source>
        <dbReference type="Proteomes" id="UP000018468"/>
    </source>
</evidence>
<dbReference type="PANTHER" id="PTHR20875:SF6">
    <property type="entry name" value="EF-HAND CALCIUM-BINDING DOMAIN-CONTAINING PROTEIN 6 ISOFORM X1"/>
    <property type="match status" value="1"/>
</dbReference>
<protein>
    <recommendedName>
        <fullName evidence="1">EF-hand domain-containing protein</fullName>
    </recommendedName>
</protein>
<keyword evidence="3" id="KW-1185">Reference proteome</keyword>
<organism evidence="2 3">
    <name type="scientific">Lepisosteus oculatus</name>
    <name type="common">Spotted gar</name>
    <dbReference type="NCBI Taxonomy" id="7918"/>
    <lineage>
        <taxon>Eukaryota</taxon>
        <taxon>Metazoa</taxon>
        <taxon>Chordata</taxon>
        <taxon>Craniata</taxon>
        <taxon>Vertebrata</taxon>
        <taxon>Euteleostomi</taxon>
        <taxon>Actinopterygii</taxon>
        <taxon>Neopterygii</taxon>
        <taxon>Holostei</taxon>
        <taxon>Semionotiformes</taxon>
        <taxon>Lepisosteidae</taxon>
        <taxon>Lepisosteus</taxon>
    </lineage>
</organism>
<evidence type="ECO:0000259" key="1">
    <source>
        <dbReference type="PROSITE" id="PS50222"/>
    </source>
</evidence>
<feature type="domain" description="EF-hand" evidence="1">
    <location>
        <begin position="168"/>
        <end position="203"/>
    </location>
</feature>
<dbReference type="InterPro" id="IPR052603">
    <property type="entry name" value="EFCB6"/>
</dbReference>
<dbReference type="Bgee" id="ENSLOCG00000013771">
    <property type="expression patterns" value="Expressed in muscle tissue and 10 other cell types or tissues"/>
</dbReference>
<reference evidence="2" key="2">
    <citation type="submission" date="2025-08" db="UniProtKB">
        <authorList>
            <consortium name="Ensembl"/>
        </authorList>
    </citation>
    <scope>IDENTIFICATION</scope>
</reference>
<dbReference type="CDD" id="cd00051">
    <property type="entry name" value="EFh"/>
    <property type="match status" value="1"/>
</dbReference>
<dbReference type="InterPro" id="IPR002048">
    <property type="entry name" value="EF_hand_dom"/>
</dbReference>
<dbReference type="EMBL" id="AHAT01002164">
    <property type="status" value="NOT_ANNOTATED_CDS"/>
    <property type="molecule type" value="Genomic_DNA"/>
</dbReference>
<feature type="domain" description="EF-hand" evidence="1">
    <location>
        <begin position="282"/>
        <end position="317"/>
    </location>
</feature>
<dbReference type="HOGENOM" id="CLU_807849_0_0_1"/>
<accession>W5N8M2</accession>
<reference evidence="3" key="1">
    <citation type="submission" date="2011-12" db="EMBL/GenBank/DDBJ databases">
        <title>The Draft Genome of Lepisosteus oculatus.</title>
        <authorList>
            <consortium name="The Broad Institute Genome Assembly &amp; Analysis Group"/>
            <consortium name="Computational R&amp;D Group"/>
            <consortium name="and Sequencing Platform"/>
            <person name="Di Palma F."/>
            <person name="Alfoldi J."/>
            <person name="Johnson J."/>
            <person name="Berlin A."/>
            <person name="Gnerre S."/>
            <person name="Jaffe D."/>
            <person name="MacCallum I."/>
            <person name="Young S."/>
            <person name="Walker B.J."/>
            <person name="Lander E.S."/>
            <person name="Lindblad-Toh K."/>
        </authorList>
    </citation>
    <scope>NUCLEOTIDE SEQUENCE [LARGE SCALE GENOMIC DNA]</scope>
</reference>